<feature type="transmembrane region" description="Helical" evidence="1">
    <location>
        <begin position="198"/>
        <end position="222"/>
    </location>
</feature>
<feature type="transmembrane region" description="Helical" evidence="1">
    <location>
        <begin position="158"/>
        <end position="177"/>
    </location>
</feature>
<keyword evidence="3" id="KW-1185">Reference proteome</keyword>
<dbReference type="InterPro" id="IPR032713">
    <property type="entry name" value="EmrE"/>
</dbReference>
<keyword evidence="1" id="KW-0812">Transmembrane</keyword>
<dbReference type="RefSeq" id="WP_307229787.1">
    <property type="nucleotide sequence ID" value="NZ_JAUSTT010000013.1"/>
</dbReference>
<keyword evidence="1" id="KW-0472">Membrane</keyword>
<evidence type="ECO:0000256" key="1">
    <source>
        <dbReference type="SAM" id="Phobius"/>
    </source>
</evidence>
<sequence>MRPIILGICAAFFFAFTFILNRSMELAGGSWIWSASLRYFFMIPFLFIIVAARKNVTPLVKAMKQHPATWILWSFIGFGLFYAPLSFAAAYGRGWLIAGTWQVTIISGSLLAPLFYESVPTKNGFRKIRGKIPLRGLLFSMLILLGVLLLQLEQAKQLSIKYALLSVFPVLLASFAYPLGNRKMMQLCKGKLDVYQRVLGMTLASIPFWLLLSFYGVVTVGFPSGNQIFQSLLVAITSGVIATVLFFQATELVKDNMQQLAAVEATQSIEILFTLAGEMLVLHAPFPTTFSWVGISLVIIGMMLHSYVSRVKKLTFRRHLDL</sequence>
<reference evidence="2 3" key="1">
    <citation type="submission" date="2023-07" db="EMBL/GenBank/DDBJ databases">
        <title>Genomic Encyclopedia of Type Strains, Phase IV (KMG-IV): sequencing the most valuable type-strain genomes for metagenomic binning, comparative biology and taxonomic classification.</title>
        <authorList>
            <person name="Goeker M."/>
        </authorList>
    </citation>
    <scope>NUCLEOTIDE SEQUENCE [LARGE SCALE GENOMIC DNA]</scope>
    <source>
        <strain evidence="2 3">DSM 23837</strain>
    </source>
</reference>
<evidence type="ECO:0000313" key="3">
    <source>
        <dbReference type="Proteomes" id="UP001223586"/>
    </source>
</evidence>
<gene>
    <name evidence="2" type="ORF">J2S08_002399</name>
</gene>
<keyword evidence="1" id="KW-1133">Transmembrane helix</keyword>
<feature type="transmembrane region" description="Helical" evidence="1">
    <location>
        <begin position="228"/>
        <end position="249"/>
    </location>
</feature>
<feature type="transmembrane region" description="Helical" evidence="1">
    <location>
        <begin position="95"/>
        <end position="116"/>
    </location>
</feature>
<feature type="transmembrane region" description="Helical" evidence="1">
    <location>
        <begin position="31"/>
        <end position="50"/>
    </location>
</feature>
<accession>A0ABT9WTJ0</accession>
<protein>
    <submittedName>
        <fullName evidence="2">Drug/metabolite transporter (DMT)-like permease</fullName>
    </submittedName>
</protein>
<dbReference type="EMBL" id="JAUSTT010000013">
    <property type="protein sequence ID" value="MDQ0176555.1"/>
    <property type="molecule type" value="Genomic_DNA"/>
</dbReference>
<feature type="transmembrane region" description="Helical" evidence="1">
    <location>
        <begin position="70"/>
        <end position="89"/>
    </location>
</feature>
<dbReference type="Proteomes" id="UP001223586">
    <property type="component" value="Unassembled WGS sequence"/>
</dbReference>
<name>A0ABT9WTJ0_9BACI</name>
<feature type="transmembrane region" description="Helical" evidence="1">
    <location>
        <begin position="136"/>
        <end position="152"/>
    </location>
</feature>
<feature type="transmembrane region" description="Helical" evidence="1">
    <location>
        <begin position="290"/>
        <end position="308"/>
    </location>
</feature>
<evidence type="ECO:0000313" key="2">
    <source>
        <dbReference type="EMBL" id="MDQ0176555.1"/>
    </source>
</evidence>
<comment type="caution">
    <text evidence="2">The sequence shown here is derived from an EMBL/GenBank/DDBJ whole genome shotgun (WGS) entry which is preliminary data.</text>
</comment>
<organism evidence="2 3">
    <name type="scientific">Bacillus chungangensis</name>
    <dbReference type="NCBI Taxonomy" id="587633"/>
    <lineage>
        <taxon>Bacteria</taxon>
        <taxon>Bacillati</taxon>
        <taxon>Bacillota</taxon>
        <taxon>Bacilli</taxon>
        <taxon>Bacillales</taxon>
        <taxon>Bacillaceae</taxon>
        <taxon>Bacillus</taxon>
    </lineage>
</organism>
<dbReference type="Pfam" id="PF13536">
    <property type="entry name" value="EmrE"/>
    <property type="match status" value="1"/>
</dbReference>
<proteinExistence type="predicted"/>